<accession>A0ABD5P262</accession>
<organism evidence="1 2">
    <name type="scientific">Natribaculum luteum</name>
    <dbReference type="NCBI Taxonomy" id="1586232"/>
    <lineage>
        <taxon>Archaea</taxon>
        <taxon>Methanobacteriati</taxon>
        <taxon>Methanobacteriota</taxon>
        <taxon>Stenosarchaea group</taxon>
        <taxon>Halobacteria</taxon>
        <taxon>Halobacteriales</taxon>
        <taxon>Natrialbaceae</taxon>
        <taxon>Natribaculum</taxon>
    </lineage>
</organism>
<name>A0ABD5P262_9EURY</name>
<dbReference type="Proteomes" id="UP001595821">
    <property type="component" value="Unassembled WGS sequence"/>
</dbReference>
<sequence>MLIEENADGFVERIEGCEIIVEKSKCLKTFLFSLLIVADEYRVRLKIAVDILVYLKIILIESTFGYAQTCSVAAVNTSLRMYGFSDNLLYLEFELG</sequence>
<gene>
    <name evidence="1" type="ORF">ACFOZ7_14400</name>
</gene>
<evidence type="ECO:0000313" key="2">
    <source>
        <dbReference type="Proteomes" id="UP001595821"/>
    </source>
</evidence>
<comment type="caution">
    <text evidence="1">The sequence shown here is derived from an EMBL/GenBank/DDBJ whole genome shotgun (WGS) entry which is preliminary data.</text>
</comment>
<protein>
    <submittedName>
        <fullName evidence="1">Uncharacterized protein</fullName>
    </submittedName>
</protein>
<dbReference type="RefSeq" id="WP_246971868.1">
    <property type="nucleotide sequence ID" value="NZ_CP095397.1"/>
</dbReference>
<dbReference type="AlphaFoldDB" id="A0ABD5P262"/>
<reference evidence="1 2" key="1">
    <citation type="journal article" date="2014" name="Int. J. Syst. Evol. Microbiol.">
        <title>Complete genome sequence of Corynebacterium casei LMG S-19264T (=DSM 44701T), isolated from a smear-ripened cheese.</title>
        <authorList>
            <consortium name="US DOE Joint Genome Institute (JGI-PGF)"/>
            <person name="Walter F."/>
            <person name="Albersmeier A."/>
            <person name="Kalinowski J."/>
            <person name="Ruckert C."/>
        </authorList>
    </citation>
    <scope>NUCLEOTIDE SEQUENCE [LARGE SCALE GENOMIC DNA]</scope>
    <source>
        <strain evidence="1 2">IBRC-M 10912</strain>
    </source>
</reference>
<dbReference type="EMBL" id="JBHSDJ010000115">
    <property type="protein sequence ID" value="MFC4248109.1"/>
    <property type="molecule type" value="Genomic_DNA"/>
</dbReference>
<evidence type="ECO:0000313" key="1">
    <source>
        <dbReference type="EMBL" id="MFC4248109.1"/>
    </source>
</evidence>
<proteinExistence type="predicted"/>
<dbReference type="GeneID" id="71852648"/>